<proteinExistence type="predicted"/>
<dbReference type="OrthoDB" id="1028014at2759"/>
<dbReference type="VEuPathDB" id="TriTrypDB:LtaPh_3508500"/>
<dbReference type="Gene3D" id="2.170.270.10">
    <property type="entry name" value="SET domain"/>
    <property type="match status" value="2"/>
</dbReference>
<evidence type="ECO:0000259" key="2">
    <source>
        <dbReference type="PROSITE" id="PS50280"/>
    </source>
</evidence>
<name>A0A640KTH8_LEITA</name>
<dbReference type="PANTHER" id="PTHR12197">
    <property type="entry name" value="HISTONE-LYSINE N-METHYLTRANSFERASE SMYD"/>
    <property type="match status" value="1"/>
</dbReference>
<dbReference type="Proteomes" id="UP000419144">
    <property type="component" value="Unassembled WGS sequence"/>
</dbReference>
<comment type="caution">
    <text evidence="3">The sequence shown here is derived from an EMBL/GenBank/DDBJ whole genome shotgun (WGS) entry which is preliminary data.</text>
</comment>
<evidence type="ECO:0000313" key="4">
    <source>
        <dbReference type="Proteomes" id="UP000419144"/>
    </source>
</evidence>
<protein>
    <recommendedName>
        <fullName evidence="2">SET domain-containing protein</fullName>
    </recommendedName>
</protein>
<feature type="domain" description="SET" evidence="2">
    <location>
        <begin position="286"/>
        <end position="589"/>
    </location>
</feature>
<feature type="compositionally biased region" description="Low complexity" evidence="1">
    <location>
        <begin position="40"/>
        <end position="50"/>
    </location>
</feature>
<dbReference type="GO" id="GO:0005634">
    <property type="term" value="C:nucleus"/>
    <property type="evidence" value="ECO:0007669"/>
    <property type="project" value="TreeGrafter"/>
</dbReference>
<dbReference type="FunFam" id="2.170.270.10:FF:000133">
    <property type="entry name" value="Uncharacterized protein"/>
    <property type="match status" value="1"/>
</dbReference>
<sequence length="733" mass="81532">MRRASRELVLCTLPLCAQRCQHSTPAPAPGESLPLPPSKSAPSTEVSVSTVPPPASSSPAAPSGSDTDQLRGNNAPYRSLYPRVKLRATTQERPYKRRGFVAFKEAEAGDEQQSQLENSSAQGISHSPTPAETSGAAILPDNQRSSTQTSLATQEDSGGHLSNLVEGNEVQQFLDEVQRQVDVARHARNQAIPFPEKPEENSPMFRRFKQHAKMKIEVPDPDYPTFSRKDQVIQLPLPQEHPWVRKNTPIGPFIVHGDGQIHQTGGTGQVDFDDSSVNENLPLSFRGLQHRSTLQRQLPQDNGRVLQEAVIKHSFTLTGRGVFATRRIAKGETIMIVQSTARNVGVKGELQRLEEMCIDILVACRDGDARAFDYLHDWILTGQPSSLLEHWPASSTSRVMDAIGGADVLRALELHPIHIARMAAIIDLNSFLVESSFSERKGMAYFPEAGFLNHSCVPNATYDIMPEQVFRNTDYYLDEATRVAAAESGEEEGAKGTPAAADDAGPSSTVASCATRAAQPPEAEGNVSSSEVAVCNGMPERQRNVAFFGSEDRLSAYPDLTEADAPMYLFCCRAENEIEAGEEIVISYVPPQWSFDNRQYVLHDRYRFWCKCPKCSPVLDKKYARVPKMIVAMVGVSIMLQMMVFRQRSLKNAVDEDYMELEAMTEEERLDELRARGIDVEAMTAEAVKRRKQRRVGLFEMLEEDRLRRLYEPDNRGPMNVINLMDAHAKPPR</sequence>
<dbReference type="PANTHER" id="PTHR12197:SF279">
    <property type="entry name" value="SET DOMAIN-CONTAINING PROTEIN"/>
    <property type="match status" value="1"/>
</dbReference>
<evidence type="ECO:0000313" key="3">
    <source>
        <dbReference type="EMBL" id="GET92581.1"/>
    </source>
</evidence>
<dbReference type="InterPro" id="IPR001214">
    <property type="entry name" value="SET_dom"/>
</dbReference>
<organism evidence="3 4">
    <name type="scientific">Leishmania tarentolae</name>
    <name type="common">Sauroleishmania tarentolae</name>
    <dbReference type="NCBI Taxonomy" id="5689"/>
    <lineage>
        <taxon>Eukaryota</taxon>
        <taxon>Discoba</taxon>
        <taxon>Euglenozoa</taxon>
        <taxon>Kinetoplastea</taxon>
        <taxon>Metakinetoplastina</taxon>
        <taxon>Trypanosomatida</taxon>
        <taxon>Trypanosomatidae</taxon>
        <taxon>Leishmaniinae</taxon>
        <taxon>Leishmania</taxon>
        <taxon>lizard Leishmania</taxon>
    </lineage>
</organism>
<gene>
    <name evidence="3" type="ORF">LtaPh_3508500</name>
</gene>
<feature type="region of interest" description="Disordered" evidence="1">
    <location>
        <begin position="486"/>
        <end position="531"/>
    </location>
</feature>
<reference evidence="3" key="1">
    <citation type="submission" date="2019-11" db="EMBL/GenBank/DDBJ databases">
        <title>Leishmania tarentolae CDS.</title>
        <authorList>
            <person name="Goto Y."/>
            <person name="Yamagishi J."/>
        </authorList>
    </citation>
    <scope>NUCLEOTIDE SEQUENCE [LARGE SCALE GENOMIC DNA]</scope>
    <source>
        <strain evidence="3">Parrot Tar II</strain>
    </source>
</reference>
<feature type="region of interest" description="Disordered" evidence="1">
    <location>
        <begin position="22"/>
        <end position="92"/>
    </location>
</feature>
<dbReference type="EMBL" id="BLBS01000056">
    <property type="protein sequence ID" value="GET92581.1"/>
    <property type="molecule type" value="Genomic_DNA"/>
</dbReference>
<dbReference type="AlphaFoldDB" id="A0A640KTH8"/>
<dbReference type="Pfam" id="PF00856">
    <property type="entry name" value="SET"/>
    <property type="match status" value="1"/>
</dbReference>
<feature type="compositionally biased region" description="Polar residues" evidence="1">
    <location>
        <begin position="111"/>
        <end position="132"/>
    </location>
</feature>
<dbReference type="InterPro" id="IPR050869">
    <property type="entry name" value="H3K4_H4K5_MeTrfase"/>
</dbReference>
<dbReference type="InterPro" id="IPR046341">
    <property type="entry name" value="SET_dom_sf"/>
</dbReference>
<accession>A0A640KTH8</accession>
<keyword evidence="4" id="KW-1185">Reference proteome</keyword>
<feature type="region of interest" description="Disordered" evidence="1">
    <location>
        <begin position="106"/>
        <end position="162"/>
    </location>
</feature>
<feature type="compositionally biased region" description="Polar residues" evidence="1">
    <location>
        <begin position="142"/>
        <end position="156"/>
    </location>
</feature>
<dbReference type="SUPFAM" id="SSF82199">
    <property type="entry name" value="SET domain"/>
    <property type="match status" value="2"/>
</dbReference>
<evidence type="ECO:0000256" key="1">
    <source>
        <dbReference type="SAM" id="MobiDB-lite"/>
    </source>
</evidence>
<dbReference type="PROSITE" id="PS50280">
    <property type="entry name" value="SET"/>
    <property type="match status" value="1"/>
</dbReference>